<protein>
    <submittedName>
        <fullName evidence="1">Uncharacterized protein</fullName>
    </submittedName>
</protein>
<organism evidence="1 2">
    <name type="scientific">Nonlabens tegetincola</name>
    <dbReference type="NCBI Taxonomy" id="323273"/>
    <lineage>
        <taxon>Bacteria</taxon>
        <taxon>Pseudomonadati</taxon>
        <taxon>Bacteroidota</taxon>
        <taxon>Flavobacteriia</taxon>
        <taxon>Flavobacteriales</taxon>
        <taxon>Flavobacteriaceae</taxon>
        <taxon>Nonlabens</taxon>
    </lineage>
</organism>
<sequence length="98" mass="11308">MSNYVISLKHTGKSEPVVTLWRANNAGYCCDIDRAGIYENPEEGYHIDDLNIARPKYMVDPLLKKMSYGDFKDRLMLPNTKDVWNALGHKEMAEWVTN</sequence>
<dbReference type="Proteomes" id="UP000029221">
    <property type="component" value="Unassembled WGS sequence"/>
</dbReference>
<dbReference type="eggNOG" id="ENOG502ZNEI">
    <property type="taxonomic scope" value="Bacteria"/>
</dbReference>
<evidence type="ECO:0000313" key="1">
    <source>
        <dbReference type="EMBL" id="GAK96838.1"/>
    </source>
</evidence>
<comment type="caution">
    <text evidence="1">The sequence shown here is derived from an EMBL/GenBank/DDBJ whole genome shotgun (WGS) entry which is preliminary data.</text>
</comment>
<reference evidence="1" key="1">
    <citation type="journal article" date="2014" name="Genome Announc.">
        <title>Draft Genome Sequences of Marine Flavobacterium Nonlabens Strains NR17, NR24, NR27, NR32, NR33, and Ara13.</title>
        <authorList>
            <person name="Nakanishi M."/>
            <person name="Meirelles P."/>
            <person name="Suzuki R."/>
            <person name="Takatani N."/>
            <person name="Mino S."/>
            <person name="Suda W."/>
            <person name="Oshima K."/>
            <person name="Hattori M."/>
            <person name="Ohkuma M."/>
            <person name="Hosokawa M."/>
            <person name="Miyashita K."/>
            <person name="Thompson F.L."/>
            <person name="Niwa A."/>
            <person name="Sawabe T."/>
            <person name="Sawabe T."/>
        </authorList>
    </citation>
    <scope>NUCLEOTIDE SEQUENCE [LARGE SCALE GENOMIC DNA]</scope>
    <source>
        <strain evidence="1">JCM 19294</strain>
    </source>
</reference>
<evidence type="ECO:0000313" key="2">
    <source>
        <dbReference type="Proteomes" id="UP000029221"/>
    </source>
</evidence>
<gene>
    <name evidence="1" type="ORF">JCM19294_1147</name>
</gene>
<dbReference type="AlphaFoldDB" id="A0A090Q521"/>
<keyword evidence="2" id="KW-1185">Reference proteome</keyword>
<dbReference type="EMBL" id="BBML01000003">
    <property type="protein sequence ID" value="GAK96838.1"/>
    <property type="molecule type" value="Genomic_DNA"/>
</dbReference>
<proteinExistence type="predicted"/>
<name>A0A090Q521_9FLAO</name>
<dbReference type="RefSeq" id="WP_052510324.1">
    <property type="nucleotide sequence ID" value="NZ_BBML01000003.1"/>
</dbReference>
<accession>A0A090Q521</accession>